<name>A0A1V6NIJ8_PENPO</name>
<dbReference type="STRING" id="60169.A0A1V6NIJ8"/>
<sequence length="147" mass="16505">MEALRPMGLNKAAILRYGGASINVGGANEKQPDCGWGHRRPPHGVANRPSAVLEVGLSEPETQLRNDARMWVDPTRGEANMAITIRFNRRKPMITIQTWEWDSNSQRAPVAQFCVVEKNGDNITVLQHPLTIPFDLLFRRPPSIPRD</sequence>
<accession>A0A1V6NIJ8</accession>
<organism evidence="1 2">
    <name type="scientific">Penicillium polonicum</name>
    <dbReference type="NCBI Taxonomy" id="60169"/>
    <lineage>
        <taxon>Eukaryota</taxon>
        <taxon>Fungi</taxon>
        <taxon>Dikarya</taxon>
        <taxon>Ascomycota</taxon>
        <taxon>Pezizomycotina</taxon>
        <taxon>Eurotiomycetes</taxon>
        <taxon>Eurotiomycetidae</taxon>
        <taxon>Eurotiales</taxon>
        <taxon>Aspergillaceae</taxon>
        <taxon>Penicillium</taxon>
    </lineage>
</organism>
<protein>
    <submittedName>
        <fullName evidence="1">Uncharacterized protein</fullName>
    </submittedName>
</protein>
<gene>
    <name evidence="1" type="ORF">PENPOL_c007G03843</name>
</gene>
<dbReference type="Proteomes" id="UP000191408">
    <property type="component" value="Unassembled WGS sequence"/>
</dbReference>
<keyword evidence="2" id="KW-1185">Reference proteome</keyword>
<dbReference type="EMBL" id="MDYM01000007">
    <property type="protein sequence ID" value="OQD64377.1"/>
    <property type="molecule type" value="Genomic_DNA"/>
</dbReference>
<dbReference type="OrthoDB" id="76567at2759"/>
<evidence type="ECO:0000313" key="2">
    <source>
        <dbReference type="Proteomes" id="UP000191408"/>
    </source>
</evidence>
<evidence type="ECO:0000313" key="1">
    <source>
        <dbReference type="EMBL" id="OQD64377.1"/>
    </source>
</evidence>
<proteinExistence type="predicted"/>
<dbReference type="AlphaFoldDB" id="A0A1V6NIJ8"/>
<reference evidence="2" key="1">
    <citation type="journal article" date="2017" name="Nat. Microbiol.">
        <title>Global analysis of biosynthetic gene clusters reveals vast potential of secondary metabolite production in Penicillium species.</title>
        <authorList>
            <person name="Nielsen J.C."/>
            <person name="Grijseels S."/>
            <person name="Prigent S."/>
            <person name="Ji B."/>
            <person name="Dainat J."/>
            <person name="Nielsen K.F."/>
            <person name="Frisvad J.C."/>
            <person name="Workman M."/>
            <person name="Nielsen J."/>
        </authorList>
    </citation>
    <scope>NUCLEOTIDE SEQUENCE [LARGE SCALE GENOMIC DNA]</scope>
    <source>
        <strain evidence="2">IBT 4502</strain>
    </source>
</reference>
<comment type="caution">
    <text evidence="1">The sequence shown here is derived from an EMBL/GenBank/DDBJ whole genome shotgun (WGS) entry which is preliminary data.</text>
</comment>